<sequence length="287" mass="31279">MAFVGIVTLKISRSPFWFLPIRVNDNVDLNGSVFVVSPELQIMVRLFSALLALTLTVVSSSRDVSAQGRYRGGGHPHSYSSRPAYRGGGMRMGIGIGSYRGYGYSTFGSVAPYGLGYVNDPYQSGSFRVPDLLDDPYFIEQHRFDSRYPGRRDDPRRRRSPLVLRSEVPGLTYQTFSPPVATTDSSYSSDFVVPDSVAGPVADRLMRSSEVLSHALSEGGHGEAWMDYLAPDRIHSLVESGNALALRELLTHYDGVVANPGLGPIATASGFAETRGLLHQMLDPSGN</sequence>
<proteinExistence type="predicted"/>
<keyword evidence="2" id="KW-1185">Reference proteome</keyword>
<comment type="caution">
    <text evidence="1">The sequence shown here is derived from an EMBL/GenBank/DDBJ whole genome shotgun (WGS) entry which is preliminary data.</text>
</comment>
<dbReference type="EMBL" id="SJPV01000001">
    <property type="protein sequence ID" value="TWU42623.1"/>
    <property type="molecule type" value="Genomic_DNA"/>
</dbReference>
<dbReference type="AlphaFoldDB" id="A0A5C6DYV7"/>
<accession>A0A5C6DYV7</accession>
<protein>
    <submittedName>
        <fullName evidence="1">Uncharacterized protein</fullName>
    </submittedName>
</protein>
<name>A0A5C6DYV7_9BACT</name>
<evidence type="ECO:0000313" key="1">
    <source>
        <dbReference type="EMBL" id="TWU42623.1"/>
    </source>
</evidence>
<gene>
    <name evidence="1" type="ORF">Poly41_09210</name>
</gene>
<organism evidence="1 2">
    <name type="scientific">Novipirellula artificiosorum</name>
    <dbReference type="NCBI Taxonomy" id="2528016"/>
    <lineage>
        <taxon>Bacteria</taxon>
        <taxon>Pseudomonadati</taxon>
        <taxon>Planctomycetota</taxon>
        <taxon>Planctomycetia</taxon>
        <taxon>Pirellulales</taxon>
        <taxon>Pirellulaceae</taxon>
        <taxon>Novipirellula</taxon>
    </lineage>
</organism>
<evidence type="ECO:0000313" key="2">
    <source>
        <dbReference type="Proteomes" id="UP000319143"/>
    </source>
</evidence>
<reference evidence="1 2" key="1">
    <citation type="submission" date="2019-02" db="EMBL/GenBank/DDBJ databases">
        <title>Deep-cultivation of Planctomycetes and their phenomic and genomic characterization uncovers novel biology.</title>
        <authorList>
            <person name="Wiegand S."/>
            <person name="Jogler M."/>
            <person name="Boedeker C."/>
            <person name="Pinto D."/>
            <person name="Vollmers J."/>
            <person name="Rivas-Marin E."/>
            <person name="Kohn T."/>
            <person name="Peeters S.H."/>
            <person name="Heuer A."/>
            <person name="Rast P."/>
            <person name="Oberbeckmann S."/>
            <person name="Bunk B."/>
            <person name="Jeske O."/>
            <person name="Meyerdierks A."/>
            <person name="Storesund J.E."/>
            <person name="Kallscheuer N."/>
            <person name="Luecker S."/>
            <person name="Lage O.M."/>
            <person name="Pohl T."/>
            <person name="Merkel B.J."/>
            <person name="Hornburger P."/>
            <person name="Mueller R.-W."/>
            <person name="Bruemmer F."/>
            <person name="Labrenz M."/>
            <person name="Spormann A.M."/>
            <person name="Op Den Camp H."/>
            <person name="Overmann J."/>
            <person name="Amann R."/>
            <person name="Jetten M.S.M."/>
            <person name="Mascher T."/>
            <person name="Medema M.H."/>
            <person name="Devos D.P."/>
            <person name="Kaster A.-K."/>
            <person name="Ovreas L."/>
            <person name="Rohde M."/>
            <person name="Galperin M.Y."/>
            <person name="Jogler C."/>
        </authorList>
    </citation>
    <scope>NUCLEOTIDE SEQUENCE [LARGE SCALE GENOMIC DNA]</scope>
    <source>
        <strain evidence="1 2">Poly41</strain>
    </source>
</reference>
<dbReference type="Proteomes" id="UP000319143">
    <property type="component" value="Unassembled WGS sequence"/>
</dbReference>